<name>X0Z5F4_9ZZZZ</name>
<gene>
    <name evidence="1" type="ORF">S01H4_14819</name>
</gene>
<accession>X0Z5F4</accession>
<sequence>MFKLLSESEKVSDELEMKLKFSMKLLKFSNSLKKVHSSLPAALAENLGNLAEFDQEIDKIIKQLQEKTSSGILSPFELREKNDAAEMIKKELLTLSMDEEFASHIEMLMKMSEVKIFQDI</sequence>
<dbReference type="EMBL" id="BART01006492">
    <property type="protein sequence ID" value="GAG64595.1"/>
    <property type="molecule type" value="Genomic_DNA"/>
</dbReference>
<protein>
    <submittedName>
        <fullName evidence="1">Uncharacterized protein</fullName>
    </submittedName>
</protein>
<comment type="caution">
    <text evidence="1">The sequence shown here is derived from an EMBL/GenBank/DDBJ whole genome shotgun (WGS) entry which is preliminary data.</text>
</comment>
<evidence type="ECO:0000313" key="1">
    <source>
        <dbReference type="EMBL" id="GAG64595.1"/>
    </source>
</evidence>
<proteinExistence type="predicted"/>
<reference evidence="1" key="1">
    <citation type="journal article" date="2014" name="Front. Microbiol.">
        <title>High frequency of phylogenetically diverse reductive dehalogenase-homologous genes in deep subseafloor sedimentary metagenomes.</title>
        <authorList>
            <person name="Kawai M."/>
            <person name="Futagami T."/>
            <person name="Toyoda A."/>
            <person name="Takaki Y."/>
            <person name="Nishi S."/>
            <person name="Hori S."/>
            <person name="Arai W."/>
            <person name="Tsubouchi T."/>
            <person name="Morono Y."/>
            <person name="Uchiyama I."/>
            <person name="Ito T."/>
            <person name="Fujiyama A."/>
            <person name="Inagaki F."/>
            <person name="Takami H."/>
        </authorList>
    </citation>
    <scope>NUCLEOTIDE SEQUENCE</scope>
    <source>
        <strain evidence="1">Expedition CK06-06</strain>
    </source>
</reference>
<dbReference type="AlphaFoldDB" id="X0Z5F4"/>
<organism evidence="1">
    <name type="scientific">marine sediment metagenome</name>
    <dbReference type="NCBI Taxonomy" id="412755"/>
    <lineage>
        <taxon>unclassified sequences</taxon>
        <taxon>metagenomes</taxon>
        <taxon>ecological metagenomes</taxon>
    </lineage>
</organism>